<evidence type="ECO:0000313" key="1">
    <source>
        <dbReference type="EMBL" id="GLY81640.1"/>
    </source>
</evidence>
<dbReference type="AlphaFoldDB" id="A0A9W6RXE7"/>
<evidence type="ECO:0008006" key="3">
    <source>
        <dbReference type="Google" id="ProtNLM"/>
    </source>
</evidence>
<gene>
    <name evidence="1" type="ORF">Airi01_099070</name>
</gene>
<dbReference type="EMBL" id="BSTJ01000021">
    <property type="protein sequence ID" value="GLY81640.1"/>
    <property type="molecule type" value="Genomic_DNA"/>
</dbReference>
<accession>A0A9W6RXE7</accession>
<evidence type="ECO:0000313" key="2">
    <source>
        <dbReference type="Proteomes" id="UP001165135"/>
    </source>
</evidence>
<reference evidence="1" key="1">
    <citation type="submission" date="2023-03" db="EMBL/GenBank/DDBJ databases">
        <title>Actinoallomurus iriomotensis NBRC 103681.</title>
        <authorList>
            <person name="Ichikawa N."/>
            <person name="Sato H."/>
            <person name="Tonouchi N."/>
        </authorList>
    </citation>
    <scope>NUCLEOTIDE SEQUENCE</scope>
    <source>
        <strain evidence="1">NBRC 103681</strain>
    </source>
</reference>
<dbReference type="Proteomes" id="UP001165135">
    <property type="component" value="Unassembled WGS sequence"/>
</dbReference>
<dbReference type="InterPro" id="IPR021527">
    <property type="entry name" value="DUF2795"/>
</dbReference>
<protein>
    <recommendedName>
        <fullName evidence="3">DUF2795 domain-containing protein</fullName>
    </recommendedName>
</protein>
<proteinExistence type="predicted"/>
<dbReference type="RefSeq" id="WP_285636371.1">
    <property type="nucleotide sequence ID" value="NZ_BSTJ01000021.1"/>
</dbReference>
<comment type="caution">
    <text evidence="1">The sequence shown here is derived from an EMBL/GenBank/DDBJ whole genome shotgun (WGS) entry which is preliminary data.</text>
</comment>
<organism evidence="1 2">
    <name type="scientific">Actinoallomurus iriomotensis</name>
    <dbReference type="NCBI Taxonomy" id="478107"/>
    <lineage>
        <taxon>Bacteria</taxon>
        <taxon>Bacillati</taxon>
        <taxon>Actinomycetota</taxon>
        <taxon>Actinomycetes</taxon>
        <taxon>Streptosporangiales</taxon>
        <taxon>Thermomonosporaceae</taxon>
        <taxon>Actinoallomurus</taxon>
    </lineage>
</organism>
<name>A0A9W6RXE7_9ACTN</name>
<sequence length="62" mass="6863">MAQDFIDVQKYLSGMSYPATKEQLVEHAKEKGAPENVLDELTRLPEGEYDGPNRVSSAVAHT</sequence>
<dbReference type="Pfam" id="PF11387">
    <property type="entry name" value="DUF2795"/>
    <property type="match status" value="1"/>
</dbReference>